<gene>
    <name evidence="2" type="ORF">D6D19_00159</name>
</gene>
<name>A0A4S9AME9_AURPU</name>
<evidence type="ECO:0000313" key="3">
    <source>
        <dbReference type="Proteomes" id="UP000308802"/>
    </source>
</evidence>
<accession>A0A4S9AME9</accession>
<organism evidence="2 3">
    <name type="scientific">Aureobasidium pullulans</name>
    <name type="common">Black yeast</name>
    <name type="synonym">Pullularia pullulans</name>
    <dbReference type="NCBI Taxonomy" id="5580"/>
    <lineage>
        <taxon>Eukaryota</taxon>
        <taxon>Fungi</taxon>
        <taxon>Dikarya</taxon>
        <taxon>Ascomycota</taxon>
        <taxon>Pezizomycotina</taxon>
        <taxon>Dothideomycetes</taxon>
        <taxon>Dothideomycetidae</taxon>
        <taxon>Dothideales</taxon>
        <taxon>Saccotheciaceae</taxon>
        <taxon>Aureobasidium</taxon>
    </lineage>
</organism>
<reference evidence="2 3" key="1">
    <citation type="submission" date="2018-10" db="EMBL/GenBank/DDBJ databases">
        <title>Fifty Aureobasidium pullulans genomes reveal a recombining polyextremotolerant generalist.</title>
        <authorList>
            <person name="Gostincar C."/>
            <person name="Turk M."/>
            <person name="Zajc J."/>
            <person name="Gunde-Cimerman N."/>
        </authorList>
    </citation>
    <scope>NUCLEOTIDE SEQUENCE [LARGE SCALE GENOMIC DNA]</scope>
    <source>
        <strain evidence="2 3">EXF-10659</strain>
    </source>
</reference>
<keyword evidence="1" id="KW-0812">Transmembrane</keyword>
<feature type="transmembrane region" description="Helical" evidence="1">
    <location>
        <begin position="50"/>
        <end position="67"/>
    </location>
</feature>
<keyword evidence="1" id="KW-1133">Transmembrane helix</keyword>
<dbReference type="AlphaFoldDB" id="A0A4S9AME9"/>
<evidence type="ECO:0000313" key="2">
    <source>
        <dbReference type="EMBL" id="THW80799.1"/>
    </source>
</evidence>
<keyword evidence="1" id="KW-0472">Membrane</keyword>
<dbReference type="EMBL" id="QZAO01000002">
    <property type="protein sequence ID" value="THW80799.1"/>
    <property type="molecule type" value="Genomic_DNA"/>
</dbReference>
<comment type="caution">
    <text evidence="2">The sequence shown here is derived from an EMBL/GenBank/DDBJ whole genome shotgun (WGS) entry which is preliminary data.</text>
</comment>
<evidence type="ECO:0000256" key="1">
    <source>
        <dbReference type="SAM" id="Phobius"/>
    </source>
</evidence>
<proteinExistence type="predicted"/>
<protein>
    <submittedName>
        <fullName evidence="2">Uncharacterized protein</fullName>
    </submittedName>
</protein>
<sequence>MHISDFLGDFQSLSYHCFSLTPFLGFIPFGKGLHAFGFMLLRFSESYHGWYYRFSVLVGRTFVLALFL</sequence>
<dbReference type="Proteomes" id="UP000308802">
    <property type="component" value="Unassembled WGS sequence"/>
</dbReference>